<dbReference type="PROSITE" id="PS50850">
    <property type="entry name" value="MFS"/>
    <property type="match status" value="1"/>
</dbReference>
<evidence type="ECO:0000256" key="5">
    <source>
        <dbReference type="ARBA" id="ARBA00022989"/>
    </source>
</evidence>
<dbReference type="InterPro" id="IPR020846">
    <property type="entry name" value="MFS_dom"/>
</dbReference>
<evidence type="ECO:0000256" key="4">
    <source>
        <dbReference type="ARBA" id="ARBA00022692"/>
    </source>
</evidence>
<dbReference type="SUPFAM" id="SSF103473">
    <property type="entry name" value="MFS general substrate transporter"/>
    <property type="match status" value="1"/>
</dbReference>
<feature type="domain" description="Major facilitator superfamily (MFS) profile" evidence="8">
    <location>
        <begin position="1"/>
        <end position="383"/>
    </location>
</feature>
<reference evidence="9 10" key="1">
    <citation type="submission" date="2020-01" db="EMBL/GenBank/DDBJ databases">
        <title>Paenibacillus soybeanensis sp. nov. isolated from the nodules of soybean (Glycine max(L.) Merr).</title>
        <authorList>
            <person name="Wang H."/>
        </authorList>
    </citation>
    <scope>NUCLEOTIDE SEQUENCE [LARGE SCALE GENOMIC DNA]</scope>
    <source>
        <strain evidence="9 10">DSM 23054</strain>
    </source>
</reference>
<proteinExistence type="predicted"/>
<evidence type="ECO:0000256" key="2">
    <source>
        <dbReference type="ARBA" id="ARBA00022448"/>
    </source>
</evidence>
<evidence type="ECO:0000256" key="7">
    <source>
        <dbReference type="SAM" id="Phobius"/>
    </source>
</evidence>
<feature type="transmembrane region" description="Helical" evidence="7">
    <location>
        <begin position="293"/>
        <end position="317"/>
    </location>
</feature>
<evidence type="ECO:0000256" key="6">
    <source>
        <dbReference type="ARBA" id="ARBA00023136"/>
    </source>
</evidence>
<dbReference type="RefSeq" id="WP_161693846.1">
    <property type="nucleotide sequence ID" value="NZ_JAAAMU010000001.1"/>
</dbReference>
<evidence type="ECO:0000259" key="8">
    <source>
        <dbReference type="PROSITE" id="PS50850"/>
    </source>
</evidence>
<evidence type="ECO:0000313" key="10">
    <source>
        <dbReference type="Proteomes" id="UP000558113"/>
    </source>
</evidence>
<feature type="transmembrane region" description="Helical" evidence="7">
    <location>
        <begin position="66"/>
        <end position="85"/>
    </location>
</feature>
<organism evidence="9 10">
    <name type="scientific">Paenibacillus sacheonensis</name>
    <dbReference type="NCBI Taxonomy" id="742054"/>
    <lineage>
        <taxon>Bacteria</taxon>
        <taxon>Bacillati</taxon>
        <taxon>Bacillota</taxon>
        <taxon>Bacilli</taxon>
        <taxon>Bacillales</taxon>
        <taxon>Paenibacillaceae</taxon>
        <taxon>Paenibacillus</taxon>
    </lineage>
</organism>
<feature type="transmembrane region" description="Helical" evidence="7">
    <location>
        <begin position="239"/>
        <end position="259"/>
    </location>
</feature>
<keyword evidence="6 7" id="KW-0472">Membrane</keyword>
<evidence type="ECO:0000313" key="9">
    <source>
        <dbReference type="EMBL" id="NBC67757.1"/>
    </source>
</evidence>
<feature type="transmembrane region" description="Helical" evidence="7">
    <location>
        <begin position="36"/>
        <end position="54"/>
    </location>
</feature>
<feature type="transmembrane region" description="Helical" evidence="7">
    <location>
        <begin position="361"/>
        <end position="380"/>
    </location>
</feature>
<comment type="subcellular location">
    <subcellularLocation>
        <location evidence="1">Cell membrane</location>
        <topology evidence="1">Multi-pass membrane protein</topology>
    </subcellularLocation>
</comment>
<dbReference type="PANTHER" id="PTHR23517:SF13">
    <property type="entry name" value="MAJOR FACILITATOR SUPERFAMILY MFS_1"/>
    <property type="match status" value="1"/>
</dbReference>
<evidence type="ECO:0000256" key="3">
    <source>
        <dbReference type="ARBA" id="ARBA00022475"/>
    </source>
</evidence>
<feature type="transmembrane region" description="Helical" evidence="7">
    <location>
        <begin position="204"/>
        <end position="227"/>
    </location>
</feature>
<dbReference type="InterPro" id="IPR036259">
    <property type="entry name" value="MFS_trans_sf"/>
</dbReference>
<protein>
    <submittedName>
        <fullName evidence="9">MFS transporter</fullName>
    </submittedName>
</protein>
<keyword evidence="2" id="KW-0813">Transport</keyword>
<dbReference type="InterPro" id="IPR011701">
    <property type="entry name" value="MFS"/>
</dbReference>
<dbReference type="OrthoDB" id="2929040at2"/>
<dbReference type="GO" id="GO:0005886">
    <property type="term" value="C:plasma membrane"/>
    <property type="evidence" value="ECO:0007669"/>
    <property type="project" value="UniProtKB-SubCell"/>
</dbReference>
<comment type="caution">
    <text evidence="9">The sequence shown here is derived from an EMBL/GenBank/DDBJ whole genome shotgun (WGS) entry which is preliminary data.</text>
</comment>
<dbReference type="Proteomes" id="UP000558113">
    <property type="component" value="Unassembled WGS sequence"/>
</dbReference>
<name>A0A7X5BWP9_9BACL</name>
<evidence type="ECO:0000256" key="1">
    <source>
        <dbReference type="ARBA" id="ARBA00004651"/>
    </source>
</evidence>
<feature type="transmembrane region" description="Helical" evidence="7">
    <location>
        <begin position="329"/>
        <end position="355"/>
    </location>
</feature>
<feature type="transmembrane region" description="Helical" evidence="7">
    <location>
        <begin position="155"/>
        <end position="173"/>
    </location>
</feature>
<feature type="transmembrane region" description="Helical" evidence="7">
    <location>
        <begin position="125"/>
        <end position="149"/>
    </location>
</feature>
<dbReference type="GO" id="GO:0022857">
    <property type="term" value="F:transmembrane transporter activity"/>
    <property type="evidence" value="ECO:0007669"/>
    <property type="project" value="InterPro"/>
</dbReference>
<accession>A0A7X5BWP9</accession>
<keyword evidence="3" id="KW-1003">Cell membrane</keyword>
<keyword evidence="4 7" id="KW-0812">Transmembrane</keyword>
<dbReference type="Gene3D" id="1.20.1250.20">
    <property type="entry name" value="MFS general substrate transporter like domains"/>
    <property type="match status" value="1"/>
</dbReference>
<dbReference type="Pfam" id="PF07690">
    <property type="entry name" value="MFS_1"/>
    <property type="match status" value="1"/>
</dbReference>
<sequence length="392" mass="42926">MKKMLWAILMMSCGPTFISSLLPLYQEHYKLSSLELTLLFAVYAAFLLPTLLIVGAKGSEWGLKRVLRVSIWISIASTLFFLGSTDVWMLYAARILEGIAYGAFTGTASAFLLKQASSDKLGTAIKLSGVTVNMAFGLGPAIAGLAAQYVDLAPLRLPFWILLVMLLSAWFVLERLPSRIDPQAPKPAKTKISLGVPSTIRSHFLSFIGLPIFMVFTLGGIVFSLLPSVVKNVIHTSNLSVSGLLILVLLGGGALAQFLPWPRNPVTRLRVAILLLILGSWITVIAGQTESLLLLWTGIIVQAFGAGWTFQVALRFASQLPKPEERPRVITAFYFSAYTGFIVPVVGVGVLTQFFNLHSSLVILNVFGSLVVIYMLLYSIRFSRYYSKLTAK</sequence>
<dbReference type="PANTHER" id="PTHR23517">
    <property type="entry name" value="RESISTANCE PROTEIN MDTM, PUTATIVE-RELATED-RELATED"/>
    <property type="match status" value="1"/>
</dbReference>
<gene>
    <name evidence="9" type="ORF">GT003_01980</name>
</gene>
<feature type="transmembrane region" description="Helical" evidence="7">
    <location>
        <begin position="271"/>
        <end position="287"/>
    </location>
</feature>
<keyword evidence="10" id="KW-1185">Reference proteome</keyword>
<dbReference type="AlphaFoldDB" id="A0A7X5BWP9"/>
<dbReference type="InterPro" id="IPR050171">
    <property type="entry name" value="MFS_Transporters"/>
</dbReference>
<keyword evidence="5 7" id="KW-1133">Transmembrane helix</keyword>
<dbReference type="EMBL" id="JAAAMU010000001">
    <property type="protein sequence ID" value="NBC67757.1"/>
    <property type="molecule type" value="Genomic_DNA"/>
</dbReference>